<gene>
    <name evidence="2" type="ORF">SAMN04488036_102461</name>
</gene>
<dbReference type="RefSeq" id="WP_170846699.1">
    <property type="nucleotide sequence ID" value="NZ_FOSZ01000002.1"/>
</dbReference>
<keyword evidence="1" id="KW-0732">Signal</keyword>
<evidence type="ECO:0000313" key="2">
    <source>
        <dbReference type="EMBL" id="SFK83861.1"/>
    </source>
</evidence>
<name>A0A1I4CVB0_9RHOB</name>
<dbReference type="EMBL" id="FOSZ01000002">
    <property type="protein sequence ID" value="SFK83861.1"/>
    <property type="molecule type" value="Genomic_DNA"/>
</dbReference>
<proteinExistence type="predicted"/>
<evidence type="ECO:0008006" key="4">
    <source>
        <dbReference type="Google" id="ProtNLM"/>
    </source>
</evidence>
<dbReference type="PROSITE" id="PS51257">
    <property type="entry name" value="PROKAR_LIPOPROTEIN"/>
    <property type="match status" value="1"/>
</dbReference>
<dbReference type="Proteomes" id="UP000198851">
    <property type="component" value="Unassembled WGS sequence"/>
</dbReference>
<feature type="chain" id="PRO_5012000628" description="Argininosuccinate lyase" evidence="1">
    <location>
        <begin position="16"/>
        <end position="49"/>
    </location>
</feature>
<keyword evidence="3" id="KW-1185">Reference proteome</keyword>
<organism evidence="2 3">
    <name type="scientific">Shimia haliotis</name>
    <dbReference type="NCBI Taxonomy" id="1280847"/>
    <lineage>
        <taxon>Bacteria</taxon>
        <taxon>Pseudomonadati</taxon>
        <taxon>Pseudomonadota</taxon>
        <taxon>Alphaproteobacteria</taxon>
        <taxon>Rhodobacterales</taxon>
        <taxon>Roseobacteraceae</taxon>
    </lineage>
</organism>
<dbReference type="STRING" id="1280847.SAMN04488036_102461"/>
<protein>
    <recommendedName>
        <fullName evidence="4">Argininosuccinate lyase</fullName>
    </recommendedName>
</protein>
<reference evidence="3" key="1">
    <citation type="submission" date="2016-10" db="EMBL/GenBank/DDBJ databases">
        <authorList>
            <person name="Varghese N."/>
            <person name="Submissions S."/>
        </authorList>
    </citation>
    <scope>NUCLEOTIDE SEQUENCE [LARGE SCALE GENOMIC DNA]</scope>
    <source>
        <strain evidence="3">DSM 28453</strain>
    </source>
</reference>
<sequence>MILRGALALAILALAACEPTGYRPPEPEPQKKSGITVSGTARVGVVTSF</sequence>
<evidence type="ECO:0000256" key="1">
    <source>
        <dbReference type="SAM" id="SignalP"/>
    </source>
</evidence>
<feature type="signal peptide" evidence="1">
    <location>
        <begin position="1"/>
        <end position="15"/>
    </location>
</feature>
<accession>A0A1I4CVB0</accession>
<evidence type="ECO:0000313" key="3">
    <source>
        <dbReference type="Proteomes" id="UP000198851"/>
    </source>
</evidence>
<dbReference type="AlphaFoldDB" id="A0A1I4CVB0"/>